<reference evidence="2" key="1">
    <citation type="journal article" date="2022" name="J Environ Chem Eng">
        <title>Biodegradation of petroleum oil using a constructed nonpathogenic and heavy metal-tolerant bacterial consortium isolated from marine sponges.</title>
        <authorList>
            <person name="Dechsakulwatana C."/>
            <person name="Rungsihiranrut A."/>
            <person name="Muangchinda C."/>
            <person name="Ningthoujam R."/>
            <person name="Klankeo P."/>
            <person name="Pinyakong O."/>
        </authorList>
    </citation>
    <scope>NUCLEOTIDE SEQUENCE [LARGE SCALE GENOMIC DNA]</scope>
    <source>
        <strain evidence="2">MO2-4</strain>
    </source>
</reference>
<name>A0ABU3ZYB9_9SPHN</name>
<keyword evidence="2" id="KW-1185">Reference proteome</keyword>
<organism evidence="1 2">
    <name type="scientific">Sphingobium naphthae</name>
    <dbReference type="NCBI Taxonomy" id="1886786"/>
    <lineage>
        <taxon>Bacteria</taxon>
        <taxon>Pseudomonadati</taxon>
        <taxon>Pseudomonadota</taxon>
        <taxon>Alphaproteobacteria</taxon>
        <taxon>Sphingomonadales</taxon>
        <taxon>Sphingomonadaceae</taxon>
        <taxon>Sphingobium</taxon>
    </lineage>
</organism>
<gene>
    <name evidence="1" type="ORF">O0R41_12765</name>
</gene>
<dbReference type="Proteomes" id="UP001185984">
    <property type="component" value="Unassembled WGS sequence"/>
</dbReference>
<accession>A0ABU3ZYB9</accession>
<evidence type="ECO:0000313" key="2">
    <source>
        <dbReference type="Proteomes" id="UP001185984"/>
    </source>
</evidence>
<comment type="caution">
    <text evidence="1">The sequence shown here is derived from an EMBL/GenBank/DDBJ whole genome shotgun (WGS) entry which is preliminary data.</text>
</comment>
<sequence>MNDPQLDEAPASWWTRLTQAMLREPAVTLLEKNVDDRAGDADALSARACEGAR</sequence>
<dbReference type="EMBL" id="JAPTHD010000004">
    <property type="protein sequence ID" value="MDV5824470.1"/>
    <property type="molecule type" value="Genomic_DNA"/>
</dbReference>
<dbReference type="RefSeq" id="WP_317517195.1">
    <property type="nucleotide sequence ID" value="NZ_JAPTHD010000004.1"/>
</dbReference>
<evidence type="ECO:0000313" key="1">
    <source>
        <dbReference type="EMBL" id="MDV5824470.1"/>
    </source>
</evidence>
<protein>
    <submittedName>
        <fullName evidence="1">Uncharacterized protein</fullName>
    </submittedName>
</protein>
<proteinExistence type="predicted"/>